<keyword evidence="3" id="KW-1003">Cell membrane</keyword>
<dbReference type="PROSITE" id="PS01035">
    <property type="entry name" value="PTS_EIIB_TYPE_1_CYS"/>
    <property type="match status" value="1"/>
</dbReference>
<evidence type="ECO:0000256" key="5">
    <source>
        <dbReference type="ARBA" id="ARBA00022679"/>
    </source>
</evidence>
<dbReference type="Proteomes" id="UP000711995">
    <property type="component" value="Unassembled WGS sequence"/>
</dbReference>
<comment type="subcellular location">
    <subcellularLocation>
        <location evidence="1">Cell membrane</location>
        <topology evidence="1">Multi-pass membrane protein</topology>
    </subcellularLocation>
</comment>
<feature type="active site" description="Phosphocysteine intermediate; for EIIB activity" evidence="11">
    <location>
        <position position="25"/>
    </location>
</feature>
<keyword evidence="10 12" id="KW-0472">Membrane</keyword>
<dbReference type="GO" id="GO:0005886">
    <property type="term" value="C:plasma membrane"/>
    <property type="evidence" value="ECO:0007669"/>
    <property type="project" value="UniProtKB-SubCell"/>
</dbReference>
<dbReference type="SUPFAM" id="SSF55604">
    <property type="entry name" value="Glucose permease domain IIB"/>
    <property type="match status" value="1"/>
</dbReference>
<feature type="domain" description="PTS EIIC type-1" evidence="14">
    <location>
        <begin position="103"/>
        <end position="459"/>
    </location>
</feature>
<dbReference type="InterPro" id="IPR036878">
    <property type="entry name" value="Glu_permease_IIB"/>
</dbReference>
<dbReference type="EMBL" id="JAATLJ010000001">
    <property type="protein sequence ID" value="NIZ40676.1"/>
    <property type="molecule type" value="Genomic_DNA"/>
</dbReference>
<evidence type="ECO:0000256" key="7">
    <source>
        <dbReference type="ARBA" id="ARBA00022692"/>
    </source>
</evidence>
<dbReference type="Gene3D" id="3.30.1360.60">
    <property type="entry name" value="Glucose permease domain IIB"/>
    <property type="match status" value="1"/>
</dbReference>
<evidence type="ECO:0000313" key="16">
    <source>
        <dbReference type="Proteomes" id="UP000711995"/>
    </source>
</evidence>
<feature type="transmembrane region" description="Helical" evidence="12">
    <location>
        <begin position="169"/>
        <end position="187"/>
    </location>
</feature>
<evidence type="ECO:0000256" key="2">
    <source>
        <dbReference type="ARBA" id="ARBA00022448"/>
    </source>
</evidence>
<reference evidence="15 16" key="1">
    <citation type="submission" date="2020-03" db="EMBL/GenBank/DDBJ databases">
        <title>Spirochaetal bacteria isolated from arthropods constitute a novel genus Entomospira genus novum within the order Spirochaetales.</title>
        <authorList>
            <person name="Grana-Miraglia L."/>
            <person name="Sikutova S."/>
            <person name="Fingerle V."/>
            <person name="Sing A."/>
            <person name="Castillo-Ramirez S."/>
            <person name="Margos G."/>
            <person name="Rudolf I."/>
        </authorList>
    </citation>
    <scope>NUCLEOTIDE SEQUENCE [LARGE SCALE GENOMIC DNA]</scope>
    <source>
        <strain evidence="15 16">BR193</strain>
    </source>
</reference>
<feature type="transmembrane region" description="Helical" evidence="12">
    <location>
        <begin position="239"/>
        <end position="257"/>
    </location>
</feature>
<dbReference type="Pfam" id="PF00367">
    <property type="entry name" value="PTS_EIIB"/>
    <property type="match status" value="1"/>
</dbReference>
<feature type="transmembrane region" description="Helical" evidence="12">
    <location>
        <begin position="423"/>
        <end position="448"/>
    </location>
</feature>
<dbReference type="PROSITE" id="PS51103">
    <property type="entry name" value="PTS_EIIC_TYPE_1"/>
    <property type="match status" value="1"/>
</dbReference>
<evidence type="ECO:0000259" key="14">
    <source>
        <dbReference type="PROSITE" id="PS51103"/>
    </source>
</evidence>
<dbReference type="InterPro" id="IPR018113">
    <property type="entry name" value="PTrfase_EIIB_Cys"/>
</dbReference>
<proteinExistence type="predicted"/>
<dbReference type="AlphaFoldDB" id="A0A968GC48"/>
<evidence type="ECO:0000256" key="12">
    <source>
        <dbReference type="SAM" id="Phobius"/>
    </source>
</evidence>
<name>A0A968GC48_9SPIO</name>
<comment type="caution">
    <text evidence="15">The sequence shown here is derived from an EMBL/GenBank/DDBJ whole genome shotgun (WGS) entry which is preliminary data.</text>
</comment>
<dbReference type="RefSeq" id="WP_167700855.1">
    <property type="nucleotide sequence ID" value="NZ_CP118174.1"/>
</dbReference>
<protein>
    <submittedName>
        <fullName evidence="15">PTS transporter subunit EIIC</fullName>
    </submittedName>
</protein>
<evidence type="ECO:0000256" key="8">
    <source>
        <dbReference type="ARBA" id="ARBA00022777"/>
    </source>
</evidence>
<keyword evidence="16" id="KW-1185">Reference proteome</keyword>
<evidence type="ECO:0000256" key="4">
    <source>
        <dbReference type="ARBA" id="ARBA00022597"/>
    </source>
</evidence>
<evidence type="ECO:0000256" key="3">
    <source>
        <dbReference type="ARBA" id="ARBA00022475"/>
    </source>
</evidence>
<evidence type="ECO:0000256" key="11">
    <source>
        <dbReference type="PROSITE-ProRule" id="PRU00421"/>
    </source>
</evidence>
<dbReference type="InterPro" id="IPR003352">
    <property type="entry name" value="PTS_EIIC"/>
</dbReference>
<keyword evidence="4" id="KW-0762">Sugar transport</keyword>
<feature type="transmembrane region" description="Helical" evidence="12">
    <location>
        <begin position="207"/>
        <end position="227"/>
    </location>
</feature>
<keyword evidence="6" id="KW-0598">Phosphotransferase system</keyword>
<dbReference type="PANTHER" id="PTHR30175:SF1">
    <property type="entry name" value="PTS SYSTEM ARBUTIN-, CELLOBIOSE-, AND SALICIN-SPECIFIC EIIBC COMPONENT-RELATED"/>
    <property type="match status" value="1"/>
</dbReference>
<keyword evidence="9 12" id="KW-1133">Transmembrane helix</keyword>
<dbReference type="GO" id="GO:0090589">
    <property type="term" value="F:protein-phosphocysteine-trehalose phosphotransferase system transporter activity"/>
    <property type="evidence" value="ECO:0007669"/>
    <property type="project" value="TreeGrafter"/>
</dbReference>
<keyword evidence="2" id="KW-0813">Transport</keyword>
<evidence type="ECO:0000256" key="10">
    <source>
        <dbReference type="ARBA" id="ARBA00023136"/>
    </source>
</evidence>
<dbReference type="GO" id="GO:0016301">
    <property type="term" value="F:kinase activity"/>
    <property type="evidence" value="ECO:0007669"/>
    <property type="project" value="UniProtKB-KW"/>
</dbReference>
<dbReference type="InterPro" id="IPR001996">
    <property type="entry name" value="PTS_IIB_1"/>
</dbReference>
<dbReference type="GO" id="GO:0015771">
    <property type="term" value="P:trehalose transport"/>
    <property type="evidence" value="ECO:0007669"/>
    <property type="project" value="TreeGrafter"/>
</dbReference>
<evidence type="ECO:0000256" key="6">
    <source>
        <dbReference type="ARBA" id="ARBA00022683"/>
    </source>
</evidence>
<evidence type="ECO:0000256" key="1">
    <source>
        <dbReference type="ARBA" id="ARBA00004651"/>
    </source>
</evidence>
<evidence type="ECO:0000259" key="13">
    <source>
        <dbReference type="PROSITE" id="PS51098"/>
    </source>
</evidence>
<feature type="transmembrane region" description="Helical" evidence="12">
    <location>
        <begin position="380"/>
        <end position="402"/>
    </location>
</feature>
<dbReference type="PROSITE" id="PS51098">
    <property type="entry name" value="PTS_EIIB_TYPE_1"/>
    <property type="match status" value="1"/>
</dbReference>
<feature type="transmembrane region" description="Helical" evidence="12">
    <location>
        <begin position="286"/>
        <end position="307"/>
    </location>
</feature>
<feature type="transmembrane region" description="Helical" evidence="12">
    <location>
        <begin position="319"/>
        <end position="340"/>
    </location>
</feature>
<feature type="transmembrane region" description="Helical" evidence="12">
    <location>
        <begin position="352"/>
        <end position="374"/>
    </location>
</feature>
<organism evidence="15 16">
    <name type="scientific">Entomospira entomophila</name>
    <dbReference type="NCBI Taxonomy" id="2719988"/>
    <lineage>
        <taxon>Bacteria</taxon>
        <taxon>Pseudomonadati</taxon>
        <taxon>Spirochaetota</taxon>
        <taxon>Spirochaetia</taxon>
        <taxon>Spirochaetales</taxon>
        <taxon>Spirochaetaceae</taxon>
        <taxon>Entomospira</taxon>
    </lineage>
</organism>
<dbReference type="GO" id="GO:0009401">
    <property type="term" value="P:phosphoenolpyruvate-dependent sugar phosphotransferase system"/>
    <property type="evidence" value="ECO:0007669"/>
    <property type="project" value="UniProtKB-KW"/>
</dbReference>
<accession>A0A968GC48</accession>
<gene>
    <name evidence="15" type="ORF">HCT14_04005</name>
</gene>
<sequence length="459" mass="49366">MDAKHIASSLLSEIKADNIIGLHHCATRLRFRLKNEDAVSVDAVKNISGVLSVIKSGGQFQVIIGPGVIDVYRHLMDTLKITDATPRLNKGQNGIKIQDAIFNYIAGSLQPILPAMAGAGILRGLLALFLSLEWLSPSSGTYLVLSAIGDSAFYFLPIILGFSAAKSLNANPFLGAVIGAAIMHPNIEQMASVAGADWRFLGLPFIPMNYANSVLPILVGIAIFAPLERFLNRIIPKGLTIILVSFLSLIIMIPLMIMLFGPTMYYISAAIAQVISFFLDRVPILAGALIGSTWFLLVTMGLHWSLIPITYIQNAEYGYSSLLALFWISTMAQIGVSIAVVMRNPSKDFKMLMRPSIGVALLAGITEPLIYGVVLKYRRLIPIVALTGGIGGALSALFHINAIPAGLGGILSWPAFANVNSTIIFAIAILIQILTLILATILTLIVGYEKGHNHALPKK</sequence>
<keyword evidence="7 12" id="KW-0812">Transmembrane</keyword>
<dbReference type="PANTHER" id="PTHR30175">
    <property type="entry name" value="PHOSPHOTRANSFERASE SYSTEM TRANSPORT PROTEIN"/>
    <property type="match status" value="1"/>
</dbReference>
<dbReference type="InterPro" id="IPR013013">
    <property type="entry name" value="PTS_EIIC_1"/>
</dbReference>
<feature type="transmembrane region" description="Helical" evidence="12">
    <location>
        <begin position="142"/>
        <end position="162"/>
    </location>
</feature>
<feature type="domain" description="PTS EIIB type-1" evidence="13">
    <location>
        <begin position="3"/>
        <end position="85"/>
    </location>
</feature>
<dbReference type="InterPro" id="IPR050558">
    <property type="entry name" value="PTS_Sugar-Specific_Components"/>
</dbReference>
<dbReference type="CDD" id="cd00212">
    <property type="entry name" value="PTS_IIB_glc"/>
    <property type="match status" value="1"/>
</dbReference>
<dbReference type="GO" id="GO:0008982">
    <property type="term" value="F:protein-N(PI)-phosphohistidine-sugar phosphotransferase activity"/>
    <property type="evidence" value="ECO:0007669"/>
    <property type="project" value="InterPro"/>
</dbReference>
<keyword evidence="5" id="KW-0808">Transferase</keyword>
<keyword evidence="8" id="KW-0418">Kinase</keyword>
<evidence type="ECO:0000256" key="9">
    <source>
        <dbReference type="ARBA" id="ARBA00022989"/>
    </source>
</evidence>
<dbReference type="Pfam" id="PF02378">
    <property type="entry name" value="PTS_EIIC"/>
    <property type="match status" value="1"/>
</dbReference>
<evidence type="ECO:0000313" key="15">
    <source>
        <dbReference type="EMBL" id="NIZ40676.1"/>
    </source>
</evidence>